<dbReference type="Proteomes" id="UP000646776">
    <property type="component" value="Unassembled WGS sequence"/>
</dbReference>
<accession>A0A918M159</accession>
<dbReference type="InterPro" id="IPR010982">
    <property type="entry name" value="Lambda_DNA-bd_dom_sf"/>
</dbReference>
<comment type="caution">
    <text evidence="3">The sequence shown here is derived from an EMBL/GenBank/DDBJ whole genome shotgun (WGS) entry which is preliminary data.</text>
</comment>
<dbReference type="InterPro" id="IPR041413">
    <property type="entry name" value="MLTR_LBD"/>
</dbReference>
<name>A0A918M159_9ACTN</name>
<dbReference type="PANTHER" id="PTHR35010:SF2">
    <property type="entry name" value="BLL4672 PROTEIN"/>
    <property type="match status" value="1"/>
</dbReference>
<dbReference type="AlphaFoldDB" id="A0A918M159"/>
<proteinExistence type="predicted"/>
<dbReference type="RefSeq" id="WP_189717751.1">
    <property type="nucleotide sequence ID" value="NZ_BMSA01000040.1"/>
</dbReference>
<dbReference type="InterPro" id="IPR001387">
    <property type="entry name" value="Cro/C1-type_HTH"/>
</dbReference>
<sequence length="372" mass="41584">MSADEVPPLDEIREAEPTESAAHVQVDCAAGSLVASVDESHPFPTLVLRNDRHELHLEPSPERLDEILSQRCPESGSAVRRTTRSHRLRGGSLNNIKRHDLPLPPGLTAFLVNARHAQSMRQEGLALELGMSGRQYRAWESARQAIPRARLDDLARALRLDEVGRRQLYRLTGHLVHLPGALSGNARLLRLTETWTNVHIHRQSDPACLTDGAWNVVAANHAYIRLFEAVSPHPLNHPTVNTLRWILFHPDAPHMLGEWQNSWMLPTLSQFALAFQNTQTDPQLRRIREEIARHPDLEEAYLRKVPTLLAQPTEYPDDEDGVVREILTGSEGYASALLTTAIPSHARDHGFRAVTMSVVARGGEADQQSTIP</sequence>
<organism evidence="3 4">
    <name type="scientific">Streptomyces phaeofaciens</name>
    <dbReference type="NCBI Taxonomy" id="68254"/>
    <lineage>
        <taxon>Bacteria</taxon>
        <taxon>Bacillati</taxon>
        <taxon>Actinomycetota</taxon>
        <taxon>Actinomycetes</taxon>
        <taxon>Kitasatosporales</taxon>
        <taxon>Streptomycetaceae</taxon>
        <taxon>Streptomyces</taxon>
    </lineage>
</organism>
<dbReference type="PANTHER" id="PTHR35010">
    <property type="entry name" value="BLL4672 PROTEIN-RELATED"/>
    <property type="match status" value="1"/>
</dbReference>
<dbReference type="PROSITE" id="PS50943">
    <property type="entry name" value="HTH_CROC1"/>
    <property type="match status" value="1"/>
</dbReference>
<dbReference type="EMBL" id="BMSA01000040">
    <property type="protein sequence ID" value="GGT91977.1"/>
    <property type="molecule type" value="Genomic_DNA"/>
</dbReference>
<dbReference type="Gene3D" id="1.10.260.40">
    <property type="entry name" value="lambda repressor-like DNA-binding domains"/>
    <property type="match status" value="1"/>
</dbReference>
<reference evidence="3" key="1">
    <citation type="journal article" date="2014" name="Int. J. Syst. Evol. Microbiol.">
        <title>Complete genome sequence of Corynebacterium casei LMG S-19264T (=DSM 44701T), isolated from a smear-ripened cheese.</title>
        <authorList>
            <consortium name="US DOE Joint Genome Institute (JGI-PGF)"/>
            <person name="Walter F."/>
            <person name="Albersmeier A."/>
            <person name="Kalinowski J."/>
            <person name="Ruckert C."/>
        </authorList>
    </citation>
    <scope>NUCLEOTIDE SEQUENCE</scope>
    <source>
        <strain evidence="3">JCM 4125</strain>
    </source>
</reference>
<dbReference type="Pfam" id="PF17765">
    <property type="entry name" value="MLTR_LBD"/>
    <property type="match status" value="1"/>
</dbReference>
<evidence type="ECO:0000259" key="2">
    <source>
        <dbReference type="PROSITE" id="PS50943"/>
    </source>
</evidence>
<evidence type="ECO:0000313" key="4">
    <source>
        <dbReference type="Proteomes" id="UP000646776"/>
    </source>
</evidence>
<gene>
    <name evidence="3" type="ORF">GCM10010226_82410</name>
</gene>
<dbReference type="GO" id="GO:0003677">
    <property type="term" value="F:DNA binding"/>
    <property type="evidence" value="ECO:0007669"/>
    <property type="project" value="InterPro"/>
</dbReference>
<dbReference type="CDD" id="cd00093">
    <property type="entry name" value="HTH_XRE"/>
    <property type="match status" value="1"/>
</dbReference>
<dbReference type="Gene3D" id="3.30.450.180">
    <property type="match status" value="1"/>
</dbReference>
<evidence type="ECO:0000256" key="1">
    <source>
        <dbReference type="SAM" id="MobiDB-lite"/>
    </source>
</evidence>
<feature type="domain" description="HTH cro/C1-type" evidence="2">
    <location>
        <begin position="111"/>
        <end position="165"/>
    </location>
</feature>
<reference evidence="3" key="2">
    <citation type="submission" date="2020-09" db="EMBL/GenBank/DDBJ databases">
        <authorList>
            <person name="Sun Q."/>
            <person name="Ohkuma M."/>
        </authorList>
    </citation>
    <scope>NUCLEOTIDE SEQUENCE</scope>
    <source>
        <strain evidence="3">JCM 4125</strain>
    </source>
</reference>
<keyword evidence="4" id="KW-1185">Reference proteome</keyword>
<dbReference type="SUPFAM" id="SSF47413">
    <property type="entry name" value="lambda repressor-like DNA-binding domains"/>
    <property type="match status" value="1"/>
</dbReference>
<protein>
    <recommendedName>
        <fullName evidence="2">HTH cro/C1-type domain-containing protein</fullName>
    </recommendedName>
</protein>
<dbReference type="SMART" id="SM00530">
    <property type="entry name" value="HTH_XRE"/>
    <property type="match status" value="1"/>
</dbReference>
<evidence type="ECO:0000313" key="3">
    <source>
        <dbReference type="EMBL" id="GGT91977.1"/>
    </source>
</evidence>
<feature type="region of interest" description="Disordered" evidence="1">
    <location>
        <begin position="1"/>
        <end position="23"/>
    </location>
</feature>